<evidence type="ECO:0000256" key="5">
    <source>
        <dbReference type="SAM" id="MobiDB-lite"/>
    </source>
</evidence>
<dbReference type="InterPro" id="IPR040570">
    <property type="entry name" value="LAL_C2"/>
</dbReference>
<keyword evidence="2 4" id="KW-0547">Nucleotide-binding</keyword>
<organism evidence="7 8">
    <name type="scientific">Streptomyces hebeiensis</name>
    <dbReference type="NCBI Taxonomy" id="229486"/>
    <lineage>
        <taxon>Bacteria</taxon>
        <taxon>Bacillati</taxon>
        <taxon>Actinomycetota</taxon>
        <taxon>Actinomycetes</taxon>
        <taxon>Kitasatosporales</taxon>
        <taxon>Streptomycetaceae</taxon>
        <taxon>Streptomyces</taxon>
    </lineage>
</organism>
<keyword evidence="1" id="KW-0436">Ligase</keyword>
<gene>
    <name evidence="7" type="ORF">GCM10009654_13460</name>
</gene>
<dbReference type="SUPFAM" id="SSF56059">
    <property type="entry name" value="Glutathione synthetase ATP-binding domain-like"/>
    <property type="match status" value="1"/>
</dbReference>
<dbReference type="InterPro" id="IPR041472">
    <property type="entry name" value="BL00235/CARNS1_N"/>
</dbReference>
<accession>A0ABP4F6H5</accession>
<dbReference type="PANTHER" id="PTHR43585">
    <property type="entry name" value="FUMIPYRROLE BIOSYNTHESIS PROTEIN C"/>
    <property type="match status" value="1"/>
</dbReference>
<dbReference type="RefSeq" id="WP_344271583.1">
    <property type="nucleotide sequence ID" value="NZ_BAAAKV010000009.1"/>
</dbReference>
<dbReference type="Proteomes" id="UP001501371">
    <property type="component" value="Unassembled WGS sequence"/>
</dbReference>
<dbReference type="PANTHER" id="PTHR43585:SF2">
    <property type="entry name" value="ATP-GRASP ENZYME FSQD"/>
    <property type="match status" value="1"/>
</dbReference>
<keyword evidence="8" id="KW-1185">Reference proteome</keyword>
<dbReference type="Pfam" id="PF18603">
    <property type="entry name" value="LAL_C2"/>
    <property type="match status" value="1"/>
</dbReference>
<evidence type="ECO:0000256" key="4">
    <source>
        <dbReference type="PROSITE-ProRule" id="PRU00409"/>
    </source>
</evidence>
<evidence type="ECO:0000256" key="1">
    <source>
        <dbReference type="ARBA" id="ARBA00022598"/>
    </source>
</evidence>
<protein>
    <submittedName>
        <fullName evidence="7">ATP-grasp domain-containing protein</fullName>
    </submittedName>
</protein>
<evidence type="ECO:0000313" key="8">
    <source>
        <dbReference type="Proteomes" id="UP001501371"/>
    </source>
</evidence>
<evidence type="ECO:0000259" key="6">
    <source>
        <dbReference type="PROSITE" id="PS50975"/>
    </source>
</evidence>
<dbReference type="EMBL" id="BAAAKV010000009">
    <property type="protein sequence ID" value="GAA1158635.1"/>
    <property type="molecule type" value="Genomic_DNA"/>
</dbReference>
<proteinExistence type="predicted"/>
<dbReference type="Gene3D" id="3.30.470.20">
    <property type="entry name" value="ATP-grasp fold, B domain"/>
    <property type="match status" value="2"/>
</dbReference>
<reference evidence="8" key="1">
    <citation type="journal article" date="2019" name="Int. J. Syst. Evol. Microbiol.">
        <title>The Global Catalogue of Microorganisms (GCM) 10K type strain sequencing project: providing services to taxonomists for standard genome sequencing and annotation.</title>
        <authorList>
            <consortium name="The Broad Institute Genomics Platform"/>
            <consortium name="The Broad Institute Genome Sequencing Center for Infectious Disease"/>
            <person name="Wu L."/>
            <person name="Ma J."/>
        </authorList>
    </citation>
    <scope>NUCLEOTIDE SEQUENCE [LARGE SCALE GENOMIC DNA]</scope>
    <source>
        <strain evidence="8">JCM 12696</strain>
    </source>
</reference>
<dbReference type="Pfam" id="PF13535">
    <property type="entry name" value="ATP-grasp_4"/>
    <property type="match status" value="1"/>
</dbReference>
<name>A0ABP4F6H5_9ACTN</name>
<comment type="caution">
    <text evidence="7">The sequence shown here is derived from an EMBL/GenBank/DDBJ whole genome shotgun (WGS) entry which is preliminary data.</text>
</comment>
<dbReference type="Pfam" id="PF18130">
    <property type="entry name" value="ATPgrasp_N"/>
    <property type="match status" value="1"/>
</dbReference>
<sequence>MTIAALEALTFGLGRLAEAARNAGHRLCLLTRDRAVYRHELAGLPADAVDIIDVDTDDPAACAAVLSALPGLRGLINSTDTWSVPGADLAAELGLPGPDPAAVRLLRDKYRVRNLLHEHGLSRGRALALTADPAAASDVLRETGLPAVLKDTAGTSSRNVWLVRDEHQLHDALAEAARQPLKGRLFAEPFLAGPVYSAETLSWEGSTRLLGVLSRQLSPEPRVREEAAAFPVAFPAPDTALLRDWVGRVLKTAGHDSGFAHVEFILTAEGPELVEINRRIGGALVGEALCRALGTNVYDAMVDTALGRRPALLDAPDPAGPAPGRTDPAGPEDPAGFAGPAGPTGPATGFVLIYPDRPGTLTGWTGLDTLAAFPGAPEWYPTAAPGDRVEHLTDQRGCTGIVLAEAETAELALHRALSAAGSVRPLVAADGGE</sequence>
<feature type="region of interest" description="Disordered" evidence="5">
    <location>
        <begin position="312"/>
        <end position="342"/>
    </location>
</feature>
<evidence type="ECO:0000313" key="7">
    <source>
        <dbReference type="EMBL" id="GAA1158635.1"/>
    </source>
</evidence>
<keyword evidence="3 4" id="KW-0067">ATP-binding</keyword>
<dbReference type="InterPro" id="IPR011761">
    <property type="entry name" value="ATP-grasp"/>
</dbReference>
<dbReference type="InterPro" id="IPR052032">
    <property type="entry name" value="ATP-dep_AA_Ligase"/>
</dbReference>
<dbReference type="PROSITE" id="PS50975">
    <property type="entry name" value="ATP_GRASP"/>
    <property type="match status" value="1"/>
</dbReference>
<evidence type="ECO:0000256" key="3">
    <source>
        <dbReference type="ARBA" id="ARBA00022840"/>
    </source>
</evidence>
<feature type="domain" description="ATP-grasp" evidence="6">
    <location>
        <begin position="113"/>
        <end position="306"/>
    </location>
</feature>
<evidence type="ECO:0000256" key="2">
    <source>
        <dbReference type="ARBA" id="ARBA00022741"/>
    </source>
</evidence>